<evidence type="ECO:0000256" key="1">
    <source>
        <dbReference type="SAM" id="MobiDB-lite"/>
    </source>
</evidence>
<feature type="compositionally biased region" description="Basic and acidic residues" evidence="1">
    <location>
        <begin position="136"/>
        <end position="145"/>
    </location>
</feature>
<organism evidence="2 3">
    <name type="scientific">Raphidocelis subcapitata</name>
    <dbReference type="NCBI Taxonomy" id="307507"/>
    <lineage>
        <taxon>Eukaryota</taxon>
        <taxon>Viridiplantae</taxon>
        <taxon>Chlorophyta</taxon>
        <taxon>core chlorophytes</taxon>
        <taxon>Chlorophyceae</taxon>
        <taxon>CS clade</taxon>
        <taxon>Sphaeropleales</taxon>
        <taxon>Selenastraceae</taxon>
        <taxon>Raphidocelis</taxon>
    </lineage>
</organism>
<feature type="compositionally biased region" description="Low complexity" evidence="1">
    <location>
        <begin position="116"/>
        <end position="132"/>
    </location>
</feature>
<gene>
    <name evidence="2" type="ORF">Rsub_01296</name>
</gene>
<sequence>MAPPAIEHKGKANPREPEWADQQTVPAGWGMRRATQSLARGPSRGWETHGGSSQRRGGGRIKSILGPSIARRGLGVRRQARGVRGARAGVGGVRPSLRNRLEVPIKSGGGRSQNVAQAQDAAHQEAEQQSARAARRHDGRDEPLQHLRHQPQHALAAGAADHQLVHQRRRRGRGAEARRGAVAGRGKVDGEAHGQRDAGALGGGGGGRRGPPVVVAAAAAAAAAAQPQDGGLRRQRQAVALEGRPRLELRQVCRARESRRPAARRRPGQRAHEPAQRDAQLAAVHQACGREPAAAGEQGEGDIDRRDAPARVQSLDPQHRLQRRRCRARGVSDALPGVRRDVRQPRARERSGDGSCSQQRQGEPREVQPRGFGQPERGPLRLDAHCLVRRN</sequence>
<feature type="compositionally biased region" description="Basic and acidic residues" evidence="1">
    <location>
        <begin position="338"/>
        <end position="352"/>
    </location>
</feature>
<feature type="compositionally biased region" description="Gly residues" evidence="1">
    <location>
        <begin position="200"/>
        <end position="209"/>
    </location>
</feature>
<reference evidence="2 3" key="1">
    <citation type="journal article" date="2018" name="Sci. Rep.">
        <title>Raphidocelis subcapitata (=Pseudokirchneriella subcapitata) provides an insight into genome evolution and environmental adaptations in the Sphaeropleales.</title>
        <authorList>
            <person name="Suzuki S."/>
            <person name="Yamaguchi H."/>
            <person name="Nakajima N."/>
            <person name="Kawachi M."/>
        </authorList>
    </citation>
    <scope>NUCLEOTIDE SEQUENCE [LARGE SCALE GENOMIC DNA]</scope>
    <source>
        <strain evidence="2 3">NIES-35</strain>
    </source>
</reference>
<accession>A0A2V0NM76</accession>
<dbReference type="Proteomes" id="UP000247498">
    <property type="component" value="Unassembled WGS sequence"/>
</dbReference>
<dbReference type="AlphaFoldDB" id="A0A2V0NM76"/>
<protein>
    <submittedName>
        <fullName evidence="2">Uncharacterized protein</fullName>
    </submittedName>
</protein>
<feature type="compositionally biased region" description="Basic and acidic residues" evidence="1">
    <location>
        <begin position="378"/>
        <end position="391"/>
    </location>
</feature>
<evidence type="ECO:0000313" key="2">
    <source>
        <dbReference type="EMBL" id="GBF88581.1"/>
    </source>
</evidence>
<feature type="compositionally biased region" description="Basic and acidic residues" evidence="1">
    <location>
        <begin position="1"/>
        <end position="18"/>
    </location>
</feature>
<comment type="caution">
    <text evidence="2">The sequence shown here is derived from an EMBL/GenBank/DDBJ whole genome shotgun (WGS) entry which is preliminary data.</text>
</comment>
<dbReference type="InParanoid" id="A0A2V0NM76"/>
<name>A0A2V0NM76_9CHLO</name>
<keyword evidence="3" id="KW-1185">Reference proteome</keyword>
<proteinExistence type="predicted"/>
<dbReference type="EMBL" id="BDRX01000005">
    <property type="protein sequence ID" value="GBF88581.1"/>
    <property type="molecule type" value="Genomic_DNA"/>
</dbReference>
<evidence type="ECO:0000313" key="3">
    <source>
        <dbReference type="Proteomes" id="UP000247498"/>
    </source>
</evidence>
<feature type="region of interest" description="Disordered" evidence="1">
    <location>
        <begin position="1"/>
        <end position="391"/>
    </location>
</feature>
<feature type="compositionally biased region" description="Basic and acidic residues" evidence="1">
    <location>
        <begin position="243"/>
        <end position="260"/>
    </location>
</feature>
<feature type="compositionally biased region" description="Low complexity" evidence="1">
    <location>
        <begin position="210"/>
        <end position="230"/>
    </location>
</feature>
<feature type="compositionally biased region" description="Basic and acidic residues" evidence="1">
    <location>
        <begin position="186"/>
        <end position="196"/>
    </location>
</feature>